<dbReference type="PANTHER" id="PTHR43343:SF2">
    <property type="entry name" value="PDZ DOMAIN-CONTAINING PROTEIN"/>
    <property type="match status" value="1"/>
</dbReference>
<feature type="domain" description="PDZ" evidence="6">
    <location>
        <begin position="385"/>
        <end position="459"/>
    </location>
</feature>
<dbReference type="SMART" id="SM00228">
    <property type="entry name" value="PDZ"/>
    <property type="match status" value="1"/>
</dbReference>
<dbReference type="InterPro" id="IPR043504">
    <property type="entry name" value="Peptidase_S1_PA_chymotrypsin"/>
</dbReference>
<dbReference type="Proteomes" id="UP000009170">
    <property type="component" value="Unassembled WGS sequence"/>
</dbReference>
<proteinExistence type="inferred from homology"/>
<dbReference type="AlphaFoldDB" id="A0A096P777"/>
<dbReference type="FunCoup" id="A0A096P777">
    <property type="interactions" value="510"/>
</dbReference>
<dbReference type="STRING" id="70448.A0A096P777"/>
<dbReference type="Pfam" id="PF13365">
    <property type="entry name" value="Trypsin_2"/>
    <property type="match status" value="1"/>
</dbReference>
<reference evidence="8" key="1">
    <citation type="journal article" date="2006" name="Proc. Natl. Acad. Sci. U.S.A.">
        <title>Genome analysis of the smallest free-living eukaryote Ostreococcus tauri unveils many unique features.</title>
        <authorList>
            <person name="Derelle E."/>
            <person name="Ferraz C."/>
            <person name="Rombauts S."/>
            <person name="Rouze P."/>
            <person name="Worden A.Z."/>
            <person name="Robbens S."/>
            <person name="Partensky F."/>
            <person name="Degroeve S."/>
            <person name="Echeynie S."/>
            <person name="Cooke R."/>
            <person name="Saeys Y."/>
            <person name="Wuyts J."/>
            <person name="Jabbari K."/>
            <person name="Bowler C."/>
            <person name="Panaud O."/>
            <person name="Piegu B."/>
            <person name="Ball S.G."/>
            <person name="Ral J.-P."/>
            <person name="Bouget F.-Y."/>
            <person name="Piganeau G."/>
            <person name="De Baets B."/>
            <person name="Picard A."/>
            <person name="Delseny M."/>
            <person name="Demaille J."/>
            <person name="Van de Peer Y."/>
            <person name="Moreau H."/>
        </authorList>
    </citation>
    <scope>NUCLEOTIDE SEQUENCE [LARGE SCALE GENOMIC DNA]</scope>
    <source>
        <strain evidence="8">OTTH 0595 / CCAP 157/2 / RCC745</strain>
    </source>
</reference>
<gene>
    <name evidence="7" type="ORF">OT_ostta03g00640</name>
</gene>
<evidence type="ECO:0000256" key="4">
    <source>
        <dbReference type="ARBA" id="ARBA00022825"/>
    </source>
</evidence>
<keyword evidence="4" id="KW-0720">Serine protease</keyword>
<evidence type="ECO:0000313" key="7">
    <source>
        <dbReference type="EMBL" id="CEF96987.1"/>
    </source>
</evidence>
<dbReference type="InterPro" id="IPR051201">
    <property type="entry name" value="Chloro_Bact_Ser_Proteases"/>
</dbReference>
<evidence type="ECO:0000256" key="2">
    <source>
        <dbReference type="ARBA" id="ARBA00022670"/>
    </source>
</evidence>
<dbReference type="OrthoDB" id="4217619at2759"/>
<dbReference type="InParanoid" id="A0A096P777"/>
<dbReference type="PANTHER" id="PTHR43343">
    <property type="entry name" value="PEPTIDASE S12"/>
    <property type="match status" value="1"/>
</dbReference>
<dbReference type="SUPFAM" id="SSF50156">
    <property type="entry name" value="PDZ domain-like"/>
    <property type="match status" value="1"/>
</dbReference>
<name>A0A096P777_OSTTA</name>
<dbReference type="CDD" id="cd00990">
    <property type="entry name" value="cpPDZ_AtDEGP1-like"/>
    <property type="match status" value="1"/>
</dbReference>
<dbReference type="GeneID" id="9832815"/>
<evidence type="ECO:0000259" key="6">
    <source>
        <dbReference type="PROSITE" id="PS50106"/>
    </source>
</evidence>
<dbReference type="PROSITE" id="PS50106">
    <property type="entry name" value="PDZ"/>
    <property type="match status" value="1"/>
</dbReference>
<dbReference type="Pfam" id="PF13180">
    <property type="entry name" value="PDZ_2"/>
    <property type="match status" value="1"/>
</dbReference>
<dbReference type="KEGG" id="ota:OT_ostta03g00640"/>
<evidence type="ECO:0000256" key="3">
    <source>
        <dbReference type="ARBA" id="ARBA00022801"/>
    </source>
</evidence>
<evidence type="ECO:0000256" key="1">
    <source>
        <dbReference type="ARBA" id="ARBA00010541"/>
    </source>
</evidence>
<dbReference type="EMBL" id="CAID01000003">
    <property type="protein sequence ID" value="CEF96987.1"/>
    <property type="molecule type" value="Genomic_DNA"/>
</dbReference>
<dbReference type="GO" id="GO:0006508">
    <property type="term" value="P:proteolysis"/>
    <property type="evidence" value="ECO:0007669"/>
    <property type="project" value="UniProtKB-KW"/>
</dbReference>
<reference evidence="7 8" key="2">
    <citation type="journal article" date="2014" name="BMC Genomics">
        <title>An improved genome of the model marine alga Ostreococcus tauri unfolds by assessing Illumina de novo assemblies.</title>
        <authorList>
            <person name="Blanc-Mathieu R."/>
            <person name="Verhelst B."/>
            <person name="Derelle E."/>
            <person name="Rombauts S."/>
            <person name="Bouget F.Y."/>
            <person name="Carre I."/>
            <person name="Chateau A."/>
            <person name="Eyre-Walker A."/>
            <person name="Grimsley N."/>
            <person name="Moreau H."/>
            <person name="Piegu B."/>
            <person name="Rivals E."/>
            <person name="Schackwitz W."/>
            <person name="Van de Peer Y."/>
            <person name="Piganeau G."/>
        </authorList>
    </citation>
    <scope>NUCLEOTIDE SEQUENCE [LARGE SCALE GENOMIC DNA]</scope>
    <source>
        <strain evidence="8">OTTH 0595 / CCAP 157/2 / RCC745</strain>
    </source>
</reference>
<organism evidence="7 8">
    <name type="scientific">Ostreococcus tauri</name>
    <name type="common">Marine green alga</name>
    <dbReference type="NCBI Taxonomy" id="70448"/>
    <lineage>
        <taxon>Eukaryota</taxon>
        <taxon>Viridiplantae</taxon>
        <taxon>Chlorophyta</taxon>
        <taxon>Mamiellophyceae</taxon>
        <taxon>Mamiellales</taxon>
        <taxon>Bathycoccaceae</taxon>
        <taxon>Ostreococcus</taxon>
    </lineage>
</organism>
<keyword evidence="3" id="KW-0378">Hydrolase</keyword>
<dbReference type="PRINTS" id="PR00834">
    <property type="entry name" value="PROTEASES2C"/>
</dbReference>
<dbReference type="SUPFAM" id="SSF50494">
    <property type="entry name" value="Trypsin-like serine proteases"/>
    <property type="match status" value="1"/>
</dbReference>
<dbReference type="GO" id="GO:0004252">
    <property type="term" value="F:serine-type endopeptidase activity"/>
    <property type="evidence" value="ECO:0007669"/>
    <property type="project" value="InterPro"/>
</dbReference>
<dbReference type="InterPro" id="IPR036034">
    <property type="entry name" value="PDZ_sf"/>
</dbReference>
<dbReference type="InterPro" id="IPR039382">
    <property type="entry name" value="DEGP1/8_PDZ_dom"/>
</dbReference>
<feature type="compositionally biased region" description="Basic and acidic residues" evidence="5">
    <location>
        <begin position="108"/>
        <end position="121"/>
    </location>
</feature>
<dbReference type="InterPro" id="IPR009003">
    <property type="entry name" value="Peptidase_S1_PA"/>
</dbReference>
<dbReference type="RefSeq" id="XP_003077970.2">
    <property type="nucleotide sequence ID" value="XM_003077922.2"/>
</dbReference>
<dbReference type="InterPro" id="IPR001940">
    <property type="entry name" value="Peptidase_S1C"/>
</dbReference>
<comment type="caution">
    <text evidence="7">The sequence shown here is derived from an EMBL/GenBank/DDBJ whole genome shotgun (WGS) entry which is preliminary data.</text>
</comment>
<evidence type="ECO:0000256" key="5">
    <source>
        <dbReference type="SAM" id="MobiDB-lite"/>
    </source>
</evidence>
<evidence type="ECO:0000313" key="8">
    <source>
        <dbReference type="Proteomes" id="UP000009170"/>
    </source>
</evidence>
<feature type="region of interest" description="Disordered" evidence="5">
    <location>
        <begin position="92"/>
        <end position="121"/>
    </location>
</feature>
<keyword evidence="8" id="KW-1185">Reference proteome</keyword>
<protein>
    <submittedName>
        <fullName evidence="7">Peptidase S1C</fullName>
    </submittedName>
</protein>
<dbReference type="Gene3D" id="2.30.42.10">
    <property type="match status" value="1"/>
</dbReference>
<feature type="compositionally biased region" description="Low complexity" evidence="5">
    <location>
        <begin position="1"/>
        <end position="14"/>
    </location>
</feature>
<feature type="region of interest" description="Disordered" evidence="5">
    <location>
        <begin position="1"/>
        <end position="49"/>
    </location>
</feature>
<dbReference type="Gene3D" id="2.40.10.10">
    <property type="entry name" value="Trypsin-like serine proteases"/>
    <property type="match status" value="2"/>
</dbReference>
<sequence>MRSLRARTAPARAAPARDGRRIVSLARARDDGRRRGARAREEADEDVGTGDDVVETLRKRALALGLCALAANVSATSTAVASVDRGWGPGVGRGDAERAFGWGDDESGADRDGDAEASGREKTFRAFVSPELRGDGAGWVPAPRRALARDGGYRTIQSSQRLTEDERETVNLFNNAKRSVVYITNVAVRRDAFTLDLTEAPQGAGSGVVWDDAGHIVTNFHVIDRANQLKVSFLPKKGASRLQGQKVYDAAIVGFDEDKDIAVLQVTDPEALEEMKPLSIGRSGEALVGQRVYAIGNPFGLDHTLTTGIISGLGREIQSGNTGRPIDGIIQTDAAINPGNSGGPLLNSSGQLIGINTAIYSASGTSSGVGFALPSDMVSGIVDQIIRFGRVTRPILGVSFAPDGALDQLGLGGVLVLDARPGGPADRAGVHSTTRDDTGRLILGDIIIELAGEPIEGSSDLYRTLDKLRVGDVVELKLLRGADKITTQIELDDIKDMKPPRESTVVIPMRPRNNSMPF</sequence>
<dbReference type="FunFam" id="2.40.10.10:FF:000001">
    <property type="entry name" value="Periplasmic serine protease DegS"/>
    <property type="match status" value="1"/>
</dbReference>
<dbReference type="InterPro" id="IPR001478">
    <property type="entry name" value="PDZ"/>
</dbReference>
<feature type="compositionally biased region" description="Basic and acidic residues" evidence="5">
    <location>
        <begin position="15"/>
        <end position="41"/>
    </location>
</feature>
<accession>A0A096P777</accession>
<comment type="similarity">
    <text evidence="1">Belongs to the peptidase S1C family.</text>
</comment>
<keyword evidence="2" id="KW-0645">Protease</keyword>